<dbReference type="AlphaFoldDB" id="A0A2P1NLB6"/>
<dbReference type="OrthoDB" id="9789797at2"/>
<feature type="site" description="Transition state stabilizer" evidence="8">
    <location>
        <position position="141"/>
    </location>
</feature>
<accession>A0A2P1NLB6</accession>
<reference evidence="12" key="1">
    <citation type="submission" date="2018-03" db="EMBL/GenBank/DDBJ databases">
        <title>Genome sequencing of Melaminivora sp. strain SC2-7.</title>
        <authorList>
            <person name="Kim S.-J."/>
            <person name="Heo J."/>
            <person name="Ahn J.-H."/>
            <person name="Kwon S.-W."/>
        </authorList>
    </citation>
    <scope>NUCLEOTIDE SEQUENCE [LARGE SCALE GENOMIC DNA]</scope>
    <source>
        <strain evidence="12">SC2-7</strain>
    </source>
</reference>
<evidence type="ECO:0000259" key="10">
    <source>
        <dbReference type="Pfam" id="PF04413"/>
    </source>
</evidence>
<dbReference type="GO" id="GO:0009244">
    <property type="term" value="P:lipopolysaccharide core region biosynthetic process"/>
    <property type="evidence" value="ECO:0007669"/>
    <property type="project" value="UniProtKB-UniRule"/>
</dbReference>
<dbReference type="PANTHER" id="PTHR42755">
    <property type="entry name" value="3-DEOXY-MANNO-OCTULOSONATE CYTIDYLYLTRANSFERASE"/>
    <property type="match status" value="1"/>
</dbReference>
<name>A0A2P1NLB6_9BURK</name>
<evidence type="ECO:0000256" key="2">
    <source>
        <dbReference type="ARBA" id="ARBA00012621"/>
    </source>
</evidence>
<comment type="catalytic activity">
    <reaction evidence="6 9">
        <text>lipid IVA (E. coli) + CMP-3-deoxy-beta-D-manno-octulosonate = alpha-Kdo-(2-&gt;6)-lipid IVA (E. coli) + CMP + H(+)</text>
        <dbReference type="Rhea" id="RHEA:28066"/>
        <dbReference type="ChEBI" id="CHEBI:15378"/>
        <dbReference type="ChEBI" id="CHEBI:58603"/>
        <dbReference type="ChEBI" id="CHEBI:60364"/>
        <dbReference type="ChEBI" id="CHEBI:60377"/>
        <dbReference type="ChEBI" id="CHEBI:85987"/>
        <dbReference type="EC" id="2.4.99.12"/>
    </reaction>
</comment>
<dbReference type="RefSeq" id="WP_106846373.1">
    <property type="nucleotide sequence ID" value="NZ_CP027792.1"/>
</dbReference>
<dbReference type="InterPro" id="IPR039901">
    <property type="entry name" value="Kdotransferase"/>
</dbReference>
<sequence length="447" mass="47975">MQRFALWLYALATRLATPLLRARLRRRAQAEPAYGQHVDERFGRYGGALPSLQPQAESARLVWIHAVSLGETRAAELLLKELRPLLPGMRLLLTHGTATGRAAGASLLQPGDVQLWLPWDTPGATRRFVQRFRPAIGVLMETEVWPCLAAACRHAGVPLVLANARLNEKSRSGARRLAWLARPAYAGLAAVWAQTEADAERLRSVGAPVAAVLGNLKFDVVPPPAQQAQGRAWRSAAARPVALLASSREGEEALWLQALQSNRPQTQAGQAQAAIKTEANGNLQWLLVPRHPQRFDEVERLCRAAGMTVSRRSRWTAGPEAADVWLGDSMGEMALYYSLAHVALLGGSFEPLGGQNLIEAAACGCPVVMGPHTFNFAEAAELALQAGAGQRVPDMAAAVRAAAALALRAPDQARAAGRCLAFAEAHRGGALATALAIARQLRQPADR</sequence>
<comment type="subcellular location">
    <subcellularLocation>
        <location evidence="9">Cell membrane</location>
    </subcellularLocation>
</comment>
<feature type="active site" description="Proton acceptor" evidence="7">
    <location>
        <position position="71"/>
    </location>
</feature>
<proteinExistence type="inferred from homology"/>
<evidence type="ECO:0000256" key="9">
    <source>
        <dbReference type="RuleBase" id="RU365103"/>
    </source>
</evidence>
<evidence type="ECO:0000313" key="11">
    <source>
        <dbReference type="EMBL" id="AVP57820.1"/>
    </source>
</evidence>
<dbReference type="InterPro" id="IPR007507">
    <property type="entry name" value="Glycos_transf_N"/>
</dbReference>
<evidence type="ECO:0000256" key="1">
    <source>
        <dbReference type="ARBA" id="ARBA00004713"/>
    </source>
</evidence>
<keyword evidence="12" id="KW-1185">Reference proteome</keyword>
<keyword evidence="4 9" id="KW-0808">Transferase</keyword>
<dbReference type="GO" id="GO:0009245">
    <property type="term" value="P:lipid A biosynthetic process"/>
    <property type="evidence" value="ECO:0007669"/>
    <property type="project" value="TreeGrafter"/>
</dbReference>
<dbReference type="GO" id="GO:0005886">
    <property type="term" value="C:plasma membrane"/>
    <property type="evidence" value="ECO:0007669"/>
    <property type="project" value="UniProtKB-SubCell"/>
</dbReference>
<dbReference type="Proteomes" id="UP000241829">
    <property type="component" value="Chromosome"/>
</dbReference>
<dbReference type="EC" id="2.4.99.12" evidence="2 9"/>
<dbReference type="EMBL" id="CP027792">
    <property type="protein sequence ID" value="AVP57820.1"/>
    <property type="molecule type" value="Genomic_DNA"/>
</dbReference>
<keyword evidence="9" id="KW-0448">Lipopolysaccharide biosynthesis</keyword>
<dbReference type="Gene3D" id="3.40.50.2000">
    <property type="entry name" value="Glycogen Phosphorylase B"/>
    <property type="match status" value="1"/>
</dbReference>
<keyword evidence="9" id="KW-1003">Cell membrane</keyword>
<organism evidence="11 12">
    <name type="scientific">Pulveribacter suum</name>
    <dbReference type="NCBI Taxonomy" id="2116657"/>
    <lineage>
        <taxon>Bacteria</taxon>
        <taxon>Pseudomonadati</taxon>
        <taxon>Pseudomonadota</taxon>
        <taxon>Betaproteobacteria</taxon>
        <taxon>Burkholderiales</taxon>
        <taxon>Comamonadaceae</taxon>
        <taxon>Pulveribacter</taxon>
    </lineage>
</organism>
<dbReference type="Gene3D" id="3.40.50.11720">
    <property type="entry name" value="3-Deoxy-D-manno-octulosonic-acid transferase, N-terminal domain"/>
    <property type="match status" value="1"/>
</dbReference>
<dbReference type="GO" id="GO:0043842">
    <property type="term" value="F:Kdo transferase activity"/>
    <property type="evidence" value="ECO:0007669"/>
    <property type="project" value="UniProtKB-EC"/>
</dbReference>
<gene>
    <name evidence="11" type="ORF">C7H73_09240</name>
</gene>
<dbReference type="KEGG" id="melm:C7H73_09240"/>
<comment type="function">
    <text evidence="9">Involved in lipopolysaccharide (LPS) biosynthesis. Catalyzes the transfer of 3-deoxy-D-manno-octulosonate (Kdo) residue(s) from CMP-Kdo to lipid IV(A), the tetraacyldisaccharide-1,4'-bisphosphate precursor of lipid A.</text>
</comment>
<comment type="pathway">
    <text evidence="1 9">Bacterial outer membrane biogenesis; LPS core biosynthesis.</text>
</comment>
<evidence type="ECO:0000256" key="6">
    <source>
        <dbReference type="ARBA" id="ARBA00049183"/>
    </source>
</evidence>
<feature type="domain" description="3-deoxy-D-manno-octulosonic-acid transferase N-terminal" evidence="10">
    <location>
        <begin position="37"/>
        <end position="220"/>
    </location>
</feature>
<evidence type="ECO:0000256" key="3">
    <source>
        <dbReference type="ARBA" id="ARBA00019077"/>
    </source>
</evidence>
<dbReference type="Pfam" id="PF04413">
    <property type="entry name" value="Glycos_transf_N"/>
    <property type="match status" value="1"/>
</dbReference>
<comment type="similarity">
    <text evidence="9">Belongs to the glycosyltransferase group 1 family.</text>
</comment>
<evidence type="ECO:0000256" key="8">
    <source>
        <dbReference type="PIRSR" id="PIRSR639901-2"/>
    </source>
</evidence>
<evidence type="ECO:0000313" key="12">
    <source>
        <dbReference type="Proteomes" id="UP000241829"/>
    </source>
</evidence>
<dbReference type="SUPFAM" id="SSF53756">
    <property type="entry name" value="UDP-Glycosyltransferase/glycogen phosphorylase"/>
    <property type="match status" value="1"/>
</dbReference>
<dbReference type="UniPathway" id="UPA00958"/>
<feature type="site" description="Transition state stabilizer" evidence="8">
    <location>
        <position position="217"/>
    </location>
</feature>
<evidence type="ECO:0000256" key="5">
    <source>
        <dbReference type="ARBA" id="ARBA00031445"/>
    </source>
</evidence>
<dbReference type="PANTHER" id="PTHR42755:SF1">
    <property type="entry name" value="3-DEOXY-D-MANNO-OCTULOSONIC ACID TRANSFERASE, MITOCHONDRIAL-RELATED"/>
    <property type="match status" value="1"/>
</dbReference>
<dbReference type="InterPro" id="IPR038107">
    <property type="entry name" value="Glycos_transf_N_sf"/>
</dbReference>
<evidence type="ECO:0000256" key="7">
    <source>
        <dbReference type="PIRSR" id="PIRSR639901-1"/>
    </source>
</evidence>
<keyword evidence="9" id="KW-0472">Membrane</keyword>
<protein>
    <recommendedName>
        <fullName evidence="3 9">3-deoxy-D-manno-octulosonic acid transferase</fullName>
        <shortName evidence="9">Kdo transferase</shortName>
        <ecNumber evidence="2 9">2.4.99.12</ecNumber>
    </recommendedName>
    <alternativeName>
        <fullName evidence="5 9">Lipid IV(A) 3-deoxy-D-manno-octulosonic acid transferase</fullName>
    </alternativeName>
</protein>
<evidence type="ECO:0000256" key="4">
    <source>
        <dbReference type="ARBA" id="ARBA00022679"/>
    </source>
</evidence>